<dbReference type="EMBL" id="QOCS01000014">
    <property type="protein sequence ID" value="RHW46073.1"/>
    <property type="molecule type" value="Genomic_DNA"/>
</dbReference>
<evidence type="ECO:0000313" key="2">
    <source>
        <dbReference type="EMBL" id="RHW46073.1"/>
    </source>
</evidence>
<proteinExistence type="predicted"/>
<evidence type="ECO:0000256" key="1">
    <source>
        <dbReference type="SAM" id="Coils"/>
    </source>
</evidence>
<sequence length="126" mass="14045">MKIAVQTNETGQVIGYSTVYDKEQLQIAGWQEVEADPYFNGDNYSDWKVVNGKLVKTKTNMTPLEEAQAAVTALTQQNISLAQENIELKTAVTDTTEQLVAHEQDIEQTKQAITLLTQLQANQTTK</sequence>
<name>A0A3R6VG72_9LACO</name>
<comment type="caution">
    <text evidence="2">The sequence shown here is derived from an EMBL/GenBank/DDBJ whole genome shotgun (WGS) entry which is preliminary data.</text>
</comment>
<reference evidence="2 3" key="1">
    <citation type="submission" date="2018-07" db="EMBL/GenBank/DDBJ databases">
        <title>Genome sequences of six Lactobacillus spp. isolated from bumble bee guts.</title>
        <authorList>
            <person name="Motta E.V.S."/>
            <person name="Moran N.A."/>
        </authorList>
    </citation>
    <scope>NUCLEOTIDE SEQUENCE [LARGE SCALE GENOMIC DNA]</scope>
    <source>
        <strain evidence="2 3">LV-8.1</strain>
    </source>
</reference>
<gene>
    <name evidence="2" type="ORF">DS832_06910</name>
</gene>
<dbReference type="Proteomes" id="UP000284822">
    <property type="component" value="Unassembled WGS sequence"/>
</dbReference>
<protein>
    <submittedName>
        <fullName evidence="2">Uncharacterized protein</fullName>
    </submittedName>
</protein>
<keyword evidence="1" id="KW-0175">Coiled coil</keyword>
<accession>A0A3R6VG72</accession>
<organism evidence="2 3">
    <name type="scientific">Bombilactobacillus bombi</name>
    <dbReference type="NCBI Taxonomy" id="1303590"/>
    <lineage>
        <taxon>Bacteria</taxon>
        <taxon>Bacillati</taxon>
        <taxon>Bacillota</taxon>
        <taxon>Bacilli</taxon>
        <taxon>Lactobacillales</taxon>
        <taxon>Lactobacillaceae</taxon>
        <taxon>Bombilactobacillus</taxon>
    </lineage>
</organism>
<dbReference type="AlphaFoldDB" id="A0A3R6VG72"/>
<dbReference type="RefSeq" id="WP_118910920.1">
    <property type="nucleotide sequence ID" value="NZ_QOCS01000014.1"/>
</dbReference>
<feature type="coiled-coil region" evidence="1">
    <location>
        <begin position="64"/>
        <end position="112"/>
    </location>
</feature>
<evidence type="ECO:0000313" key="3">
    <source>
        <dbReference type="Proteomes" id="UP000284822"/>
    </source>
</evidence>